<dbReference type="EMBL" id="GBRH01261854">
    <property type="protein sequence ID" value="JAD36041.1"/>
    <property type="molecule type" value="Transcribed_RNA"/>
</dbReference>
<accession>A0A0A8ZB52</accession>
<reference evidence="1" key="1">
    <citation type="submission" date="2014-09" db="EMBL/GenBank/DDBJ databases">
        <authorList>
            <person name="Magalhaes I.L.F."/>
            <person name="Oliveira U."/>
            <person name="Santos F.R."/>
            <person name="Vidigal T.H.D.A."/>
            <person name="Brescovit A.D."/>
            <person name="Santos A.J."/>
        </authorList>
    </citation>
    <scope>NUCLEOTIDE SEQUENCE</scope>
    <source>
        <tissue evidence="1">Shoot tissue taken approximately 20 cm above the soil surface</tissue>
    </source>
</reference>
<name>A0A0A8ZB52_ARUDO</name>
<protein>
    <submittedName>
        <fullName evidence="1">Uncharacterized protein</fullName>
    </submittedName>
</protein>
<reference evidence="1" key="2">
    <citation type="journal article" date="2015" name="Data Brief">
        <title>Shoot transcriptome of the giant reed, Arundo donax.</title>
        <authorList>
            <person name="Barrero R.A."/>
            <person name="Guerrero F.D."/>
            <person name="Moolhuijzen P."/>
            <person name="Goolsby J.A."/>
            <person name="Tidwell J."/>
            <person name="Bellgard S.E."/>
            <person name="Bellgard M.I."/>
        </authorList>
    </citation>
    <scope>NUCLEOTIDE SEQUENCE</scope>
    <source>
        <tissue evidence="1">Shoot tissue taken approximately 20 cm above the soil surface</tissue>
    </source>
</reference>
<proteinExistence type="predicted"/>
<organism evidence="1">
    <name type="scientific">Arundo donax</name>
    <name type="common">Giant reed</name>
    <name type="synonym">Donax arundinaceus</name>
    <dbReference type="NCBI Taxonomy" id="35708"/>
    <lineage>
        <taxon>Eukaryota</taxon>
        <taxon>Viridiplantae</taxon>
        <taxon>Streptophyta</taxon>
        <taxon>Embryophyta</taxon>
        <taxon>Tracheophyta</taxon>
        <taxon>Spermatophyta</taxon>
        <taxon>Magnoliopsida</taxon>
        <taxon>Liliopsida</taxon>
        <taxon>Poales</taxon>
        <taxon>Poaceae</taxon>
        <taxon>PACMAD clade</taxon>
        <taxon>Arundinoideae</taxon>
        <taxon>Arundineae</taxon>
        <taxon>Arundo</taxon>
    </lineage>
</organism>
<sequence>MTHKCTRLS</sequence>
<evidence type="ECO:0000313" key="1">
    <source>
        <dbReference type="EMBL" id="JAD36041.1"/>
    </source>
</evidence>